<evidence type="ECO:0000256" key="3">
    <source>
        <dbReference type="ARBA" id="ARBA00007870"/>
    </source>
</evidence>
<dbReference type="Proteomes" id="UP000305939">
    <property type="component" value="Unassembled WGS sequence"/>
</dbReference>
<name>A0A4S3M3I1_9FLAO</name>
<dbReference type="PANTHER" id="PTHR21708">
    <property type="entry name" value="PROBABLE 2-DEHYDROPANTOATE 2-REDUCTASE"/>
    <property type="match status" value="1"/>
</dbReference>
<dbReference type="EMBL" id="SSMC01000001">
    <property type="protein sequence ID" value="THD69666.1"/>
    <property type="molecule type" value="Genomic_DNA"/>
</dbReference>
<organism evidence="13 14">
    <name type="scientific">Robertkochia marina</name>
    <dbReference type="NCBI Taxonomy" id="1227945"/>
    <lineage>
        <taxon>Bacteria</taxon>
        <taxon>Pseudomonadati</taxon>
        <taxon>Bacteroidota</taxon>
        <taxon>Flavobacteriia</taxon>
        <taxon>Flavobacteriales</taxon>
        <taxon>Flavobacteriaceae</taxon>
        <taxon>Robertkochia</taxon>
    </lineage>
</organism>
<dbReference type="InterPro" id="IPR003710">
    <property type="entry name" value="ApbA"/>
</dbReference>
<evidence type="ECO:0000313" key="13">
    <source>
        <dbReference type="EMBL" id="THD69666.1"/>
    </source>
</evidence>
<dbReference type="GO" id="GO:0008677">
    <property type="term" value="F:2-dehydropantoate 2-reductase activity"/>
    <property type="evidence" value="ECO:0007669"/>
    <property type="project" value="UniProtKB-EC"/>
</dbReference>
<dbReference type="InterPro" id="IPR013328">
    <property type="entry name" value="6PGD_dom2"/>
</dbReference>
<dbReference type="InterPro" id="IPR036291">
    <property type="entry name" value="NAD(P)-bd_dom_sf"/>
</dbReference>
<dbReference type="InterPro" id="IPR051402">
    <property type="entry name" value="KPR-Related"/>
</dbReference>
<dbReference type="GO" id="GO:0005737">
    <property type="term" value="C:cytoplasm"/>
    <property type="evidence" value="ECO:0007669"/>
    <property type="project" value="TreeGrafter"/>
</dbReference>
<evidence type="ECO:0000256" key="10">
    <source>
        <dbReference type="RuleBase" id="RU362068"/>
    </source>
</evidence>
<dbReference type="InterPro" id="IPR008927">
    <property type="entry name" value="6-PGluconate_DH-like_C_sf"/>
</dbReference>
<proteinExistence type="inferred from homology"/>
<dbReference type="Gene3D" id="3.40.50.720">
    <property type="entry name" value="NAD(P)-binding Rossmann-like Domain"/>
    <property type="match status" value="1"/>
</dbReference>
<evidence type="ECO:0000256" key="1">
    <source>
        <dbReference type="ARBA" id="ARBA00002919"/>
    </source>
</evidence>
<dbReference type="GO" id="GO:0015940">
    <property type="term" value="P:pantothenate biosynthetic process"/>
    <property type="evidence" value="ECO:0007669"/>
    <property type="project" value="UniProtKB-UniPathway"/>
</dbReference>
<comment type="catalytic activity">
    <reaction evidence="9 10">
        <text>(R)-pantoate + NADP(+) = 2-dehydropantoate + NADPH + H(+)</text>
        <dbReference type="Rhea" id="RHEA:16233"/>
        <dbReference type="ChEBI" id="CHEBI:11561"/>
        <dbReference type="ChEBI" id="CHEBI:15378"/>
        <dbReference type="ChEBI" id="CHEBI:15980"/>
        <dbReference type="ChEBI" id="CHEBI:57783"/>
        <dbReference type="ChEBI" id="CHEBI:58349"/>
        <dbReference type="EC" id="1.1.1.169"/>
    </reaction>
</comment>
<dbReference type="PANTHER" id="PTHR21708:SF26">
    <property type="entry name" value="2-DEHYDROPANTOATE 2-REDUCTASE"/>
    <property type="match status" value="1"/>
</dbReference>
<evidence type="ECO:0000256" key="6">
    <source>
        <dbReference type="ARBA" id="ARBA00022857"/>
    </source>
</evidence>
<protein>
    <recommendedName>
        <fullName evidence="5 10">2-dehydropantoate 2-reductase</fullName>
        <ecNumber evidence="4 10">1.1.1.169</ecNumber>
    </recommendedName>
    <alternativeName>
        <fullName evidence="8 10">Ketopantoate reductase</fullName>
    </alternativeName>
</protein>
<comment type="caution">
    <text evidence="13">The sequence shown here is derived from an EMBL/GenBank/DDBJ whole genome shotgun (WGS) entry which is preliminary data.</text>
</comment>
<keyword evidence="6 10" id="KW-0521">NADP</keyword>
<reference evidence="13 14" key="1">
    <citation type="submission" date="2019-04" db="EMBL/GenBank/DDBJ databases">
        <title>Draft genome sequence of Robertkochia marina CC-AMO-30D.</title>
        <authorList>
            <person name="Hameed A."/>
            <person name="Lin S.-Y."/>
            <person name="Shahina M."/>
            <person name="Lai W.-A."/>
            <person name="Young C.-C."/>
        </authorList>
    </citation>
    <scope>NUCLEOTIDE SEQUENCE [LARGE SCALE GENOMIC DNA]</scope>
    <source>
        <strain evidence="13 14">CC-AMO-30D</strain>
    </source>
</reference>
<keyword evidence="10" id="KW-0566">Pantothenate biosynthesis</keyword>
<evidence type="ECO:0000256" key="2">
    <source>
        <dbReference type="ARBA" id="ARBA00004994"/>
    </source>
</evidence>
<dbReference type="SUPFAM" id="SSF48179">
    <property type="entry name" value="6-phosphogluconate dehydrogenase C-terminal domain-like"/>
    <property type="match status" value="1"/>
</dbReference>
<evidence type="ECO:0000259" key="11">
    <source>
        <dbReference type="Pfam" id="PF02558"/>
    </source>
</evidence>
<sequence length="308" mass="33988">MRIIVVGIGGVGGYFGGRLALTDHQVEFVVRGPHGDAIRKNGLLVKSIYGDFTAHPDSVHPDLGSVVDPDLVLVCTKSWQLEEVARGLKDKVLPTTRILPLQNGVNSIEKLTGFLPENLILGGLCKIISKIDAPGVINHFAFHPQIIFGEVNGNESESAREVRKVLEGAGIDVVLSDDIRLDVWRKFLFICTISGLGGVCRQEIGVMREDPGLRELMMQTAREILALAGKKEIGLTVNDIEKTFQAIDKQAYHSTASVQRDLMEGRPSEIHDFNGYVVSESEKYGLEAPVNKFIYYSLRPMEDHARKN</sequence>
<comment type="function">
    <text evidence="1 10">Catalyzes the NADPH-dependent reduction of ketopantoate into pantoic acid.</text>
</comment>
<dbReference type="Gene3D" id="1.10.1040.10">
    <property type="entry name" value="N-(1-d-carboxylethyl)-l-norvaline Dehydrogenase, domain 2"/>
    <property type="match status" value="1"/>
</dbReference>
<keyword evidence="7 10" id="KW-0560">Oxidoreductase</keyword>
<dbReference type="EC" id="1.1.1.169" evidence="4 10"/>
<dbReference type="AlphaFoldDB" id="A0A4S3M3I1"/>
<dbReference type="RefSeq" id="WP_136335156.1">
    <property type="nucleotide sequence ID" value="NZ_QXMP01000002.1"/>
</dbReference>
<evidence type="ECO:0000256" key="8">
    <source>
        <dbReference type="ARBA" id="ARBA00032024"/>
    </source>
</evidence>
<dbReference type="SUPFAM" id="SSF51735">
    <property type="entry name" value="NAD(P)-binding Rossmann-fold domains"/>
    <property type="match status" value="1"/>
</dbReference>
<evidence type="ECO:0000259" key="12">
    <source>
        <dbReference type="Pfam" id="PF08546"/>
    </source>
</evidence>
<evidence type="ECO:0000313" key="14">
    <source>
        <dbReference type="Proteomes" id="UP000305939"/>
    </source>
</evidence>
<dbReference type="NCBIfam" id="TIGR00745">
    <property type="entry name" value="apbA_panE"/>
    <property type="match status" value="1"/>
</dbReference>
<keyword evidence="14" id="KW-1185">Reference proteome</keyword>
<dbReference type="FunFam" id="3.40.50.720:FF:000307">
    <property type="entry name" value="2-dehydropantoate 2-reductase"/>
    <property type="match status" value="1"/>
</dbReference>
<dbReference type="OrthoDB" id="9796561at2"/>
<dbReference type="Pfam" id="PF08546">
    <property type="entry name" value="ApbA_C"/>
    <property type="match status" value="1"/>
</dbReference>
<dbReference type="InterPro" id="IPR013752">
    <property type="entry name" value="KPA_reductase"/>
</dbReference>
<evidence type="ECO:0000256" key="4">
    <source>
        <dbReference type="ARBA" id="ARBA00013014"/>
    </source>
</evidence>
<dbReference type="InterPro" id="IPR013332">
    <property type="entry name" value="KPR_N"/>
</dbReference>
<evidence type="ECO:0000256" key="7">
    <source>
        <dbReference type="ARBA" id="ARBA00023002"/>
    </source>
</evidence>
<evidence type="ECO:0000256" key="9">
    <source>
        <dbReference type="ARBA" id="ARBA00048793"/>
    </source>
</evidence>
<comment type="similarity">
    <text evidence="3 10">Belongs to the ketopantoate reductase family.</text>
</comment>
<gene>
    <name evidence="13" type="ORF">E7Z59_04890</name>
</gene>
<evidence type="ECO:0000256" key="5">
    <source>
        <dbReference type="ARBA" id="ARBA00019465"/>
    </source>
</evidence>
<comment type="pathway">
    <text evidence="2 10">Cofactor biosynthesis; (R)-pantothenate biosynthesis; (R)-pantoate from 3-methyl-2-oxobutanoate: step 2/2.</text>
</comment>
<feature type="domain" description="Ketopantoate reductase N-terminal" evidence="11">
    <location>
        <begin position="3"/>
        <end position="152"/>
    </location>
</feature>
<dbReference type="Pfam" id="PF02558">
    <property type="entry name" value="ApbA"/>
    <property type="match status" value="1"/>
</dbReference>
<feature type="domain" description="Ketopantoate reductase C-terminal" evidence="12">
    <location>
        <begin position="178"/>
        <end position="301"/>
    </location>
</feature>
<dbReference type="UniPathway" id="UPA00028">
    <property type="reaction ID" value="UER00004"/>
</dbReference>
<accession>A0A4S3M3I1</accession>